<dbReference type="Pfam" id="PF14024">
    <property type="entry name" value="DUF4240"/>
    <property type="match status" value="1"/>
</dbReference>
<accession>A0A923T8F9</accession>
<dbReference type="Proteomes" id="UP000650081">
    <property type="component" value="Unassembled WGS sequence"/>
</dbReference>
<evidence type="ECO:0000313" key="2">
    <source>
        <dbReference type="EMBL" id="MBC6993913.1"/>
    </source>
</evidence>
<comment type="caution">
    <text evidence="2">The sequence shown here is derived from an EMBL/GenBank/DDBJ whole genome shotgun (WGS) entry which is preliminary data.</text>
</comment>
<reference evidence="2" key="1">
    <citation type="submission" date="2020-08" db="EMBL/GenBank/DDBJ databases">
        <title>Lewinella bacteria from marine environments.</title>
        <authorList>
            <person name="Zhong Y."/>
        </authorList>
    </citation>
    <scope>NUCLEOTIDE SEQUENCE</scope>
    <source>
        <strain evidence="2">KCTC 42187</strain>
    </source>
</reference>
<protein>
    <submittedName>
        <fullName evidence="2">DUF4240 domain-containing protein</fullName>
    </submittedName>
</protein>
<gene>
    <name evidence="2" type="ORF">H9S92_07060</name>
</gene>
<feature type="domain" description="DUF4240" evidence="1">
    <location>
        <begin position="47"/>
        <end position="162"/>
    </location>
</feature>
<dbReference type="RefSeq" id="WP_187466009.1">
    <property type="nucleotide sequence ID" value="NZ_JACSIT010000083.1"/>
</dbReference>
<organism evidence="2 3">
    <name type="scientific">Neolewinella lacunae</name>
    <dbReference type="NCBI Taxonomy" id="1517758"/>
    <lineage>
        <taxon>Bacteria</taxon>
        <taxon>Pseudomonadati</taxon>
        <taxon>Bacteroidota</taxon>
        <taxon>Saprospiria</taxon>
        <taxon>Saprospirales</taxon>
        <taxon>Lewinellaceae</taxon>
        <taxon>Neolewinella</taxon>
    </lineage>
</organism>
<evidence type="ECO:0000313" key="3">
    <source>
        <dbReference type="Proteomes" id="UP000650081"/>
    </source>
</evidence>
<dbReference type="EMBL" id="JACSIT010000083">
    <property type="protein sequence ID" value="MBC6993913.1"/>
    <property type="molecule type" value="Genomic_DNA"/>
</dbReference>
<sequence length="187" mass="21265">MATVLKVNINDLNSQFFLDLGQKVADATEIEIRIPDQPSKIELFPDADFWKIIDCLDWSKEEPAEILLPAIKKLAAMPVVNIYLFADKLAEKLFELDTRSHGEAYLQQVGEDDISIDDFLYARCAVVAEGKSYFEEVLQDPQAISGESTFESILNLPDGAYELKTGREFEYLPSINHETYSNHINWN</sequence>
<name>A0A923T8F9_9BACT</name>
<evidence type="ECO:0000259" key="1">
    <source>
        <dbReference type="Pfam" id="PF14024"/>
    </source>
</evidence>
<keyword evidence="3" id="KW-1185">Reference proteome</keyword>
<proteinExistence type="predicted"/>
<dbReference type="InterPro" id="IPR025334">
    <property type="entry name" value="DUF4240"/>
</dbReference>
<dbReference type="AlphaFoldDB" id="A0A923T8F9"/>